<dbReference type="AlphaFoldDB" id="A0A450U7G2"/>
<organism evidence="2">
    <name type="scientific">Candidatus Kentrum sp. LFY</name>
    <dbReference type="NCBI Taxonomy" id="2126342"/>
    <lineage>
        <taxon>Bacteria</taxon>
        <taxon>Pseudomonadati</taxon>
        <taxon>Pseudomonadota</taxon>
        <taxon>Gammaproteobacteria</taxon>
        <taxon>Candidatus Kentrum</taxon>
    </lineage>
</organism>
<keyword evidence="1" id="KW-1133">Transmembrane helix</keyword>
<evidence type="ECO:0000256" key="1">
    <source>
        <dbReference type="SAM" id="Phobius"/>
    </source>
</evidence>
<name>A0A450U7G2_9GAMM</name>
<proteinExistence type="predicted"/>
<evidence type="ECO:0000313" key="2">
    <source>
        <dbReference type="EMBL" id="VFJ87676.1"/>
    </source>
</evidence>
<gene>
    <name evidence="2" type="ORF">BECKLFY1418B_GA0070995_100762</name>
</gene>
<accession>A0A450U7G2</accession>
<keyword evidence="1" id="KW-0472">Membrane</keyword>
<dbReference type="EMBL" id="CAADFF010000007">
    <property type="protein sequence ID" value="VFJ87676.1"/>
    <property type="molecule type" value="Genomic_DNA"/>
</dbReference>
<protein>
    <submittedName>
        <fullName evidence="2">Uncharacterized protein</fullName>
    </submittedName>
</protein>
<reference evidence="2" key="1">
    <citation type="submission" date="2019-02" db="EMBL/GenBank/DDBJ databases">
        <authorList>
            <person name="Gruber-Vodicka R. H."/>
            <person name="Seah K. B. B."/>
        </authorList>
    </citation>
    <scope>NUCLEOTIDE SEQUENCE</scope>
    <source>
        <strain evidence="2">BECK_M7</strain>
    </source>
</reference>
<keyword evidence="1" id="KW-0812">Transmembrane</keyword>
<feature type="transmembrane region" description="Helical" evidence="1">
    <location>
        <begin position="12"/>
        <end position="29"/>
    </location>
</feature>
<sequence>MKLFTWDGVHTILIYPTDDVLFGFIFLFGKRTMSIPIAKDRDLWKDKITHPQVYVICQPLGKFVGPISLGDFPAHRTGDAPISELEEIEKKHFDPSTLPKITQV</sequence>